<gene>
    <name evidence="1" type="ORF">PN492_13495</name>
</gene>
<protein>
    <submittedName>
        <fullName evidence="1">Uncharacterized protein</fullName>
    </submittedName>
</protein>
<dbReference type="Proteomes" id="UP001212123">
    <property type="component" value="Unassembled WGS sequence"/>
</dbReference>
<evidence type="ECO:0000313" key="1">
    <source>
        <dbReference type="EMBL" id="MDB9487549.1"/>
    </source>
</evidence>
<keyword evidence="2" id="KW-1185">Reference proteome</keyword>
<name>A0ABT5A7U4_9CYAN</name>
<dbReference type="RefSeq" id="WP_271792235.1">
    <property type="nucleotide sequence ID" value="NZ_JAQMTU010000078.1"/>
</dbReference>
<organism evidence="1 2">
    <name type="scientific">Dolichospermum circinale CS-537/01</name>
    <dbReference type="NCBI Taxonomy" id="3021739"/>
    <lineage>
        <taxon>Bacteria</taxon>
        <taxon>Bacillati</taxon>
        <taxon>Cyanobacteriota</taxon>
        <taxon>Cyanophyceae</taxon>
        <taxon>Nostocales</taxon>
        <taxon>Aphanizomenonaceae</taxon>
        <taxon>Dolichospermum</taxon>
        <taxon>Dolichospermum circinale</taxon>
    </lineage>
</organism>
<comment type="caution">
    <text evidence="1">The sequence shown here is derived from an EMBL/GenBank/DDBJ whole genome shotgun (WGS) entry which is preliminary data.</text>
</comment>
<dbReference type="EMBL" id="JAQMTU010000078">
    <property type="protein sequence ID" value="MDB9487549.1"/>
    <property type="molecule type" value="Genomic_DNA"/>
</dbReference>
<sequence>MNYIIYNLGIGYLCDYQKSTEKGLRASVIFSSSRKAKLLTWEVAMNWVKLLETYGKGKFVIIDKREIAIEKREVYKAP</sequence>
<evidence type="ECO:0000313" key="2">
    <source>
        <dbReference type="Proteomes" id="UP001212123"/>
    </source>
</evidence>
<proteinExistence type="predicted"/>
<accession>A0ABT5A7U4</accession>
<reference evidence="1 2" key="1">
    <citation type="submission" date="2023-01" db="EMBL/GenBank/DDBJ databases">
        <title>Genomes from the Australian National Cyanobacteria Reference Collection.</title>
        <authorList>
            <person name="Willis A."/>
            <person name="Lee E.M.F."/>
        </authorList>
    </citation>
    <scope>NUCLEOTIDE SEQUENCE [LARGE SCALE GENOMIC DNA]</scope>
    <source>
        <strain evidence="1 2">CS-537/01</strain>
    </source>
</reference>